<dbReference type="Proteomes" id="UP000318801">
    <property type="component" value="Unassembled WGS sequence"/>
</dbReference>
<keyword evidence="2" id="KW-0472">Membrane</keyword>
<dbReference type="CDD" id="cd13671">
    <property type="entry name" value="PBP2_TRAP_SBP_like_3"/>
    <property type="match status" value="1"/>
</dbReference>
<proteinExistence type="predicted"/>
<gene>
    <name evidence="3" type="ORF">FJU08_12875</name>
</gene>
<name>A0A506U5S1_9HYPH</name>
<dbReference type="NCBIfam" id="TIGR00787">
    <property type="entry name" value="dctP"/>
    <property type="match status" value="1"/>
</dbReference>
<dbReference type="Gene3D" id="3.40.190.170">
    <property type="entry name" value="Bacterial extracellular solute-binding protein, family 7"/>
    <property type="match status" value="1"/>
</dbReference>
<dbReference type="InterPro" id="IPR004682">
    <property type="entry name" value="TRAP_DctP"/>
</dbReference>
<dbReference type="OrthoDB" id="9803763at2"/>
<reference evidence="3 4" key="1">
    <citation type="submission" date="2019-06" db="EMBL/GenBank/DDBJ databases">
        <authorList>
            <person name="Li M."/>
        </authorList>
    </citation>
    <scope>NUCLEOTIDE SEQUENCE [LARGE SCALE GENOMIC DNA]</scope>
    <source>
        <strain evidence="3 4">BGMRC2036</strain>
    </source>
</reference>
<dbReference type="EMBL" id="VHLG01000008">
    <property type="protein sequence ID" value="TPW29703.1"/>
    <property type="molecule type" value="Genomic_DNA"/>
</dbReference>
<feature type="transmembrane region" description="Helical" evidence="2">
    <location>
        <begin position="82"/>
        <end position="104"/>
    </location>
</feature>
<comment type="caution">
    <text evidence="3">The sequence shown here is derived from an EMBL/GenBank/DDBJ whole genome shotgun (WGS) entry which is preliminary data.</text>
</comment>
<dbReference type="PANTHER" id="PTHR33376">
    <property type="match status" value="1"/>
</dbReference>
<keyword evidence="1" id="KW-0732">Signal</keyword>
<dbReference type="GO" id="GO:0030288">
    <property type="term" value="C:outer membrane-bounded periplasmic space"/>
    <property type="evidence" value="ECO:0007669"/>
    <property type="project" value="InterPro"/>
</dbReference>
<keyword evidence="2" id="KW-1133">Transmembrane helix</keyword>
<dbReference type="InterPro" id="IPR038404">
    <property type="entry name" value="TRAP_DctP_sf"/>
</dbReference>
<keyword evidence="4" id="KW-1185">Reference proteome</keyword>
<dbReference type="InterPro" id="IPR018389">
    <property type="entry name" value="DctP_fam"/>
</dbReference>
<evidence type="ECO:0000313" key="3">
    <source>
        <dbReference type="EMBL" id="TPW29703.1"/>
    </source>
</evidence>
<dbReference type="GO" id="GO:0055085">
    <property type="term" value="P:transmembrane transport"/>
    <property type="evidence" value="ECO:0007669"/>
    <property type="project" value="InterPro"/>
</dbReference>
<dbReference type="NCBIfam" id="NF037995">
    <property type="entry name" value="TRAP_S1"/>
    <property type="match status" value="1"/>
</dbReference>
<evidence type="ECO:0000256" key="1">
    <source>
        <dbReference type="ARBA" id="ARBA00022729"/>
    </source>
</evidence>
<evidence type="ECO:0000313" key="4">
    <source>
        <dbReference type="Proteomes" id="UP000318801"/>
    </source>
</evidence>
<dbReference type="PANTHER" id="PTHR33376:SF2">
    <property type="entry name" value="DICARBOXYLATE-BINDING PERIPLASMIC PROTEIN"/>
    <property type="match status" value="1"/>
</dbReference>
<sequence length="402" mass="43624">MTSHRGSVEKSGGISVWGERCAETISRRIAQITNHRSHAEVTASSQVHTAKGTASARPNIPVSIETSATSFLGGFMYRYSKLGLGIATALAFGALASSASALTLRVSDSHNADHSTVVALEEMGQHLDERTNGEVKFKVFPNGVLGTEAEMINQLRTGILDIVRTNPADLEKFNPVYSAFLLPYLFNDDASATVAMNAVKDEVFQTHLDTGFMGVAWNIAPSRSFYTVNKQINTPEDLAGLKIRVPNSRSMADAVQLLGATPTPIPFGDAYTALQQGIVDGAEGSPAALIDSKQVEIVKYFSYDRHFLIPDVMIISTKSWDKLTDEQKAIFEDEAAIYTKRVDELEAAKNAKSLQECKDAGVVFTDVDMTPFKERVQPLYDEIAASNPEASAIVDKIIAAQQ</sequence>
<accession>A0A506U5S1</accession>
<dbReference type="Pfam" id="PF03480">
    <property type="entry name" value="DctP"/>
    <property type="match status" value="1"/>
</dbReference>
<dbReference type="GO" id="GO:0030246">
    <property type="term" value="F:carbohydrate binding"/>
    <property type="evidence" value="ECO:0007669"/>
    <property type="project" value="TreeGrafter"/>
</dbReference>
<keyword evidence="2" id="KW-0812">Transmembrane</keyword>
<dbReference type="AlphaFoldDB" id="A0A506U5S1"/>
<evidence type="ECO:0000256" key="2">
    <source>
        <dbReference type="SAM" id="Phobius"/>
    </source>
</evidence>
<organism evidence="3 4">
    <name type="scientific">Martelella alba</name>
    <dbReference type="NCBI Taxonomy" id="2590451"/>
    <lineage>
        <taxon>Bacteria</taxon>
        <taxon>Pseudomonadati</taxon>
        <taxon>Pseudomonadota</taxon>
        <taxon>Alphaproteobacteria</taxon>
        <taxon>Hyphomicrobiales</taxon>
        <taxon>Aurantimonadaceae</taxon>
        <taxon>Martelella</taxon>
    </lineage>
</organism>
<protein>
    <submittedName>
        <fullName evidence="3">TRAP transporter substrate-binding protein</fullName>
    </submittedName>
</protein>